<dbReference type="AlphaFoldDB" id="L8JI97"/>
<comment type="caution">
    <text evidence="1">The sequence shown here is derived from an EMBL/GenBank/DDBJ whole genome shotgun (WGS) entry which is preliminary data.</text>
</comment>
<dbReference type="Proteomes" id="UP000011134">
    <property type="component" value="Unassembled WGS sequence"/>
</dbReference>
<dbReference type="Pfam" id="PF22280">
    <property type="entry name" value="VtrC"/>
    <property type="match status" value="1"/>
</dbReference>
<dbReference type="PATRIC" id="fig|1056511.3.peg.774"/>
<reference evidence="1 2" key="1">
    <citation type="submission" date="2012-12" db="EMBL/GenBank/DDBJ databases">
        <title>Genome Assembly of Photobacterium sp. AK15.</title>
        <authorList>
            <person name="Khatri I."/>
            <person name="Vaidya B."/>
            <person name="Srinivas T.N.R."/>
            <person name="Subramanian S."/>
            <person name="Pinnaka A."/>
        </authorList>
    </citation>
    <scope>NUCLEOTIDE SEQUENCE [LARGE SCALE GENOMIC DNA]</scope>
    <source>
        <strain evidence="1 2">AK15</strain>
    </source>
</reference>
<evidence type="ECO:0000313" key="2">
    <source>
        <dbReference type="Proteomes" id="UP000011134"/>
    </source>
</evidence>
<dbReference type="EMBL" id="AMZO01000003">
    <property type="protein sequence ID" value="ELR67204.1"/>
    <property type="molecule type" value="Genomic_DNA"/>
</dbReference>
<gene>
    <name evidence="1" type="ORF">C942_02712</name>
</gene>
<keyword evidence="2" id="KW-1185">Reference proteome</keyword>
<name>L8JI97_9GAMM</name>
<protein>
    <submittedName>
        <fullName evidence="1">Uncharacterized protein</fullName>
    </submittedName>
</protein>
<proteinExistence type="predicted"/>
<evidence type="ECO:0000313" key="1">
    <source>
        <dbReference type="EMBL" id="ELR67204.1"/>
    </source>
</evidence>
<dbReference type="InterPro" id="IPR054526">
    <property type="entry name" value="VtrC-like"/>
</dbReference>
<sequence>MPATALSGSYQIKSTASSYQGKRNIEIFIENRSIDITTVFSESGLNNIIEVHTKGIIDDNLNGQYSMSITEESYNKGLIFSPEDIRMYNELLSAARKLPGHNKWKVLASTDNYVVVATNQGDGQLMAFNRYHMD</sequence>
<organism evidence="1 2">
    <name type="scientific">Photobacterium marinum</name>
    <dbReference type="NCBI Taxonomy" id="1056511"/>
    <lineage>
        <taxon>Bacteria</taxon>
        <taxon>Pseudomonadati</taxon>
        <taxon>Pseudomonadota</taxon>
        <taxon>Gammaproteobacteria</taxon>
        <taxon>Vibrionales</taxon>
        <taxon>Vibrionaceae</taxon>
        <taxon>Photobacterium</taxon>
    </lineage>
</organism>
<accession>L8JI97</accession>